<dbReference type="PATRIC" id="fig|1155096.3.peg.1304"/>
<comment type="subcellular location">
    <subcellularLocation>
        <location evidence="2 8">Cell outer membrane</location>
        <topology evidence="2 8">Lipid-anchor</topology>
    </subcellularLocation>
</comment>
<gene>
    <name evidence="9" type="ordered locus">Q7M_1312</name>
</gene>
<comment type="function">
    <text evidence="1 8">The Vlp and Vsp proteins are antigenically distinct proteins, only one vlp or vsp gene is transcriptionally active at any one time. Switching between these genes is a mechanism of host immune response evasion.</text>
</comment>
<name>I0FF12_BORCA</name>
<keyword evidence="6 8" id="KW-0998">Cell outer membrane</keyword>
<dbReference type="Proteomes" id="UP000005212">
    <property type="component" value="Plasmid unnamed25"/>
</dbReference>
<keyword evidence="5 8" id="KW-0564">Palmitate</keyword>
<dbReference type="SUPFAM" id="SSF74748">
    <property type="entry name" value="Variable surface antigen VlsE"/>
    <property type="match status" value="1"/>
</dbReference>
<dbReference type="KEGG" id="bcw:Q7M_1312"/>
<keyword evidence="4 8" id="KW-0472">Membrane</keyword>
<proteinExistence type="predicted"/>
<dbReference type="Pfam" id="PF00921">
    <property type="entry name" value="Lipoprotein_2"/>
    <property type="match status" value="1"/>
</dbReference>
<evidence type="ECO:0000256" key="1">
    <source>
        <dbReference type="ARBA" id="ARBA00003932"/>
    </source>
</evidence>
<geneLocation type="plasmid" evidence="10">
    <name>unnamed25</name>
</geneLocation>
<dbReference type="AlphaFoldDB" id="I0FF12"/>
<reference evidence="10" key="2">
    <citation type="submission" date="2012-03" db="EMBL/GenBank/DDBJ databases">
        <title>Complete genome sequence of Borrelia crocidurae.</title>
        <authorList>
            <person name="Elbir H."/>
            <person name="Gimenez G."/>
            <person name="Robert C."/>
            <person name="Raoult D."/>
            <person name="Drancourt M."/>
        </authorList>
    </citation>
    <scope>NUCLEOTIDE SEQUENCE [LARGE SCALE GENOMIC DNA]</scope>
    <source>
        <strain evidence="10">Achema</strain>
        <plasmid evidence="10">unnamed25</plasmid>
    </source>
</reference>
<keyword evidence="9" id="KW-0614">Plasmid</keyword>
<evidence type="ECO:0000313" key="9">
    <source>
        <dbReference type="EMBL" id="AFI32068.1"/>
    </source>
</evidence>
<evidence type="ECO:0000256" key="7">
    <source>
        <dbReference type="ARBA" id="ARBA00023288"/>
    </source>
</evidence>
<sequence>MQKKDDDRAQEAEAAAANAVGKTLSTLIIAIKNTVDSGLKNVNEVLATVTQGDKSLGVTNTGETTFSGQ</sequence>
<evidence type="ECO:0000256" key="3">
    <source>
        <dbReference type="ARBA" id="ARBA00022729"/>
    </source>
</evidence>
<keyword evidence="3" id="KW-0732">Signal</keyword>
<reference evidence="9 10" key="1">
    <citation type="journal article" date="2012" name="J. Bacteriol.">
        <title>Complete Genome Sequence of Borrelia crocidurae.</title>
        <authorList>
            <person name="Elbir H."/>
            <person name="Gimenez G."/>
            <person name="Robert C."/>
            <person name="Bergstrom S."/>
            <person name="Cutler S."/>
            <person name="Raoult D."/>
            <person name="Drancourt M."/>
        </authorList>
    </citation>
    <scope>NUCLEOTIDE SEQUENCE [LARGE SCALE GENOMIC DNA]</scope>
    <source>
        <strain evidence="9 10">Achema</strain>
        <plasmid evidence="10">unnamed25</plasmid>
    </source>
</reference>
<evidence type="ECO:0000313" key="10">
    <source>
        <dbReference type="Proteomes" id="UP000005212"/>
    </source>
</evidence>
<dbReference type="InterPro" id="IPR000680">
    <property type="entry name" value="Borrelia_lipo"/>
</dbReference>
<evidence type="ECO:0000256" key="6">
    <source>
        <dbReference type="ARBA" id="ARBA00023237"/>
    </source>
</evidence>
<evidence type="ECO:0000256" key="5">
    <source>
        <dbReference type="ARBA" id="ARBA00023139"/>
    </source>
</evidence>
<dbReference type="GO" id="GO:0009279">
    <property type="term" value="C:cell outer membrane"/>
    <property type="evidence" value="ECO:0007669"/>
    <property type="project" value="UniProtKB-SubCell"/>
</dbReference>
<keyword evidence="7 8" id="KW-0449">Lipoprotein</keyword>
<organism evidence="9 10">
    <name type="scientific">Borrelia crocidurae (strain Achema)</name>
    <dbReference type="NCBI Taxonomy" id="1155096"/>
    <lineage>
        <taxon>Bacteria</taxon>
        <taxon>Pseudomonadati</taxon>
        <taxon>Spirochaetota</taxon>
        <taxon>Spirochaetia</taxon>
        <taxon>Spirochaetales</taxon>
        <taxon>Borreliaceae</taxon>
        <taxon>Borrelia</taxon>
    </lineage>
</organism>
<dbReference type="HOGENOM" id="CLU_2785661_0_0_12"/>
<dbReference type="EMBL" id="CP003451">
    <property type="protein sequence ID" value="AFI32068.1"/>
    <property type="molecule type" value="Genomic_DNA"/>
</dbReference>
<evidence type="ECO:0000256" key="8">
    <source>
        <dbReference type="RuleBase" id="RU363105"/>
    </source>
</evidence>
<evidence type="ECO:0000256" key="2">
    <source>
        <dbReference type="ARBA" id="ARBA00004459"/>
    </source>
</evidence>
<protein>
    <recommendedName>
        <fullName evidence="8">Variable large protein</fullName>
    </recommendedName>
</protein>
<evidence type="ECO:0000256" key="4">
    <source>
        <dbReference type="ARBA" id="ARBA00023136"/>
    </source>
</evidence>
<accession>I0FF12</accession>